<dbReference type="EnsemblMetazoa" id="MESCA001521-RA">
    <property type="protein sequence ID" value="MESCA001521-PA"/>
    <property type="gene ID" value="MESCA001521"/>
</dbReference>
<reference evidence="3" key="1">
    <citation type="submission" date="2013-02" db="EMBL/GenBank/DDBJ databases">
        <authorList>
            <person name="Hughes D."/>
        </authorList>
    </citation>
    <scope>NUCLEOTIDE SEQUENCE</scope>
    <source>
        <strain>Durham</strain>
        <strain evidence="3">NC isolate 2 -- Noor lab</strain>
    </source>
</reference>
<sequence length="256" mass="29472">MEDEMLKKKSLNTTKVYNAAWEKLPIFKGWLTNGNKGALYGRCIACDRYLRAQRNDIYKHSQSMLHKKNMTRAGMKAAKGPYPFKKVGSPRVHKPSTQSKIAEAEANPENEDFSDSGTEYLVESLNENELYNTETLEENEEQEAFDAFEEVEVVDPNQSKSSTKIPQIFSEEECDIFGAFITNEMKALDPEKRKIFKKKTQTNLPDENFKIQLPETIDISLMAVSSDEEDSDDEFEMKLDRNKIEDDEEPFFGFDN</sequence>
<dbReference type="HOGENOM" id="CLU_1086995_0_0_1"/>
<proteinExistence type="predicted"/>
<name>T1GDX0_MEGSC</name>
<evidence type="ECO:0000256" key="1">
    <source>
        <dbReference type="SAM" id="MobiDB-lite"/>
    </source>
</evidence>
<organism evidence="2 3">
    <name type="scientific">Megaselia scalaris</name>
    <name type="common">Humpbacked fly</name>
    <name type="synonym">Phora scalaris</name>
    <dbReference type="NCBI Taxonomy" id="36166"/>
    <lineage>
        <taxon>Eukaryota</taxon>
        <taxon>Metazoa</taxon>
        <taxon>Ecdysozoa</taxon>
        <taxon>Arthropoda</taxon>
        <taxon>Hexapoda</taxon>
        <taxon>Insecta</taxon>
        <taxon>Pterygota</taxon>
        <taxon>Neoptera</taxon>
        <taxon>Endopterygota</taxon>
        <taxon>Diptera</taxon>
        <taxon>Brachycera</taxon>
        <taxon>Muscomorpha</taxon>
        <taxon>Platypezoidea</taxon>
        <taxon>Phoridae</taxon>
        <taxon>Megaseliini</taxon>
        <taxon>Megaselia</taxon>
    </lineage>
</organism>
<dbReference type="AlphaFoldDB" id="T1GDX0"/>
<keyword evidence="3" id="KW-1185">Reference proteome</keyword>
<dbReference type="EMBL" id="CAQQ02197485">
    <property type="status" value="NOT_ANNOTATED_CDS"/>
    <property type="molecule type" value="Genomic_DNA"/>
</dbReference>
<protein>
    <submittedName>
        <fullName evidence="2">Uncharacterized protein</fullName>
    </submittedName>
</protein>
<reference evidence="2" key="2">
    <citation type="submission" date="2015-06" db="UniProtKB">
        <authorList>
            <consortium name="EnsemblMetazoa"/>
        </authorList>
    </citation>
    <scope>IDENTIFICATION</scope>
</reference>
<feature type="region of interest" description="Disordered" evidence="1">
    <location>
        <begin position="84"/>
        <end position="115"/>
    </location>
</feature>
<evidence type="ECO:0000313" key="3">
    <source>
        <dbReference type="Proteomes" id="UP000015102"/>
    </source>
</evidence>
<dbReference type="Proteomes" id="UP000015102">
    <property type="component" value="Unassembled WGS sequence"/>
</dbReference>
<accession>T1GDX0</accession>
<evidence type="ECO:0000313" key="2">
    <source>
        <dbReference type="EnsemblMetazoa" id="MESCA001521-PA"/>
    </source>
</evidence>